<comment type="similarity">
    <text evidence="8">Belongs to the snail C2H2-type zinc-finger protein family.</text>
</comment>
<dbReference type="PROSITE" id="PS50157">
    <property type="entry name" value="ZINC_FINGER_C2H2_2"/>
    <property type="match status" value="1"/>
</dbReference>
<dbReference type="Gene3D" id="3.30.160.60">
    <property type="entry name" value="Classic Zinc Finger"/>
    <property type="match status" value="1"/>
</dbReference>
<dbReference type="GO" id="GO:0007417">
    <property type="term" value="P:central nervous system development"/>
    <property type="evidence" value="ECO:0007669"/>
    <property type="project" value="UniProtKB-ARBA"/>
</dbReference>
<dbReference type="InterPro" id="IPR036236">
    <property type="entry name" value="Znf_C2H2_sf"/>
</dbReference>
<dbReference type="AlphaFoldDB" id="N6UKJ5"/>
<organism evidence="10">
    <name type="scientific">Dendroctonus ponderosae</name>
    <name type="common">Mountain pine beetle</name>
    <dbReference type="NCBI Taxonomy" id="77166"/>
    <lineage>
        <taxon>Eukaryota</taxon>
        <taxon>Metazoa</taxon>
        <taxon>Ecdysozoa</taxon>
        <taxon>Arthropoda</taxon>
        <taxon>Hexapoda</taxon>
        <taxon>Insecta</taxon>
        <taxon>Pterygota</taxon>
        <taxon>Neoptera</taxon>
        <taxon>Endopterygota</taxon>
        <taxon>Coleoptera</taxon>
        <taxon>Polyphaga</taxon>
        <taxon>Cucujiformia</taxon>
        <taxon>Curculionidae</taxon>
        <taxon>Scolytinae</taxon>
        <taxon>Dendroctonus</taxon>
    </lineage>
</organism>
<gene>
    <name evidence="10" type="ORF">YQE_01349</name>
</gene>
<evidence type="ECO:0000256" key="5">
    <source>
        <dbReference type="ARBA" id="ARBA00022833"/>
    </source>
</evidence>
<evidence type="ECO:0000256" key="6">
    <source>
        <dbReference type="ARBA" id="ARBA00023125"/>
    </source>
</evidence>
<keyword evidence="2" id="KW-0479">Metal-binding</keyword>
<evidence type="ECO:0000256" key="9">
    <source>
        <dbReference type="SAM" id="MobiDB-lite"/>
    </source>
</evidence>
<dbReference type="HOGENOM" id="CLU_2815071_0_0_1"/>
<dbReference type="GO" id="GO:0005634">
    <property type="term" value="C:nucleus"/>
    <property type="evidence" value="ECO:0007669"/>
    <property type="project" value="UniProtKB-SubCell"/>
</dbReference>
<accession>N6UKJ5</accession>
<evidence type="ECO:0000256" key="2">
    <source>
        <dbReference type="ARBA" id="ARBA00022723"/>
    </source>
</evidence>
<dbReference type="GO" id="GO:2000177">
    <property type="term" value="P:regulation of neural precursor cell proliferation"/>
    <property type="evidence" value="ECO:0007669"/>
    <property type="project" value="UniProtKB-ARBA"/>
</dbReference>
<evidence type="ECO:0000313" key="10">
    <source>
        <dbReference type="EMBL" id="ENN82275.1"/>
    </source>
</evidence>
<dbReference type="EMBL" id="KB739422">
    <property type="protein sequence ID" value="ENN82275.1"/>
    <property type="molecule type" value="Genomic_DNA"/>
</dbReference>
<comment type="subcellular location">
    <subcellularLocation>
        <location evidence="1">Nucleus</location>
    </subcellularLocation>
</comment>
<evidence type="ECO:0000256" key="3">
    <source>
        <dbReference type="ARBA" id="ARBA00022737"/>
    </source>
</evidence>
<feature type="region of interest" description="Disordered" evidence="9">
    <location>
        <begin position="36"/>
        <end position="67"/>
    </location>
</feature>
<protein>
    <submittedName>
        <fullName evidence="10">Uncharacterized protein</fullName>
    </submittedName>
</protein>
<dbReference type="GO" id="GO:0000977">
    <property type="term" value="F:RNA polymerase II transcription regulatory region sequence-specific DNA binding"/>
    <property type="evidence" value="ECO:0007669"/>
    <property type="project" value="UniProtKB-ARBA"/>
</dbReference>
<sequence>MQTHSADKNFECPRCHKTFALKSYLNKHLESACLKEESTSPLLNSPDDQKEGTENLPSPVPVRLYTG</sequence>
<keyword evidence="3" id="KW-0677">Repeat</keyword>
<keyword evidence="7" id="KW-0539">Nucleus</keyword>
<evidence type="ECO:0000256" key="4">
    <source>
        <dbReference type="ARBA" id="ARBA00022771"/>
    </source>
</evidence>
<dbReference type="GO" id="GO:0055059">
    <property type="term" value="P:asymmetric neuroblast division"/>
    <property type="evidence" value="ECO:0007669"/>
    <property type="project" value="UniProtKB-ARBA"/>
</dbReference>
<reference evidence="10" key="1">
    <citation type="journal article" date="2013" name="Genome Biol.">
        <title>Draft genome of the mountain pine beetle, Dendroctonus ponderosae Hopkins, a major forest pest.</title>
        <authorList>
            <person name="Keeling C.I."/>
            <person name="Yuen M.M."/>
            <person name="Liao N.Y."/>
            <person name="Docking T.R."/>
            <person name="Chan S.K."/>
            <person name="Taylor G.A."/>
            <person name="Palmquist D.L."/>
            <person name="Jackman S.D."/>
            <person name="Nguyen A."/>
            <person name="Li M."/>
            <person name="Henderson H."/>
            <person name="Janes J.K."/>
            <person name="Zhao Y."/>
            <person name="Pandoh P."/>
            <person name="Moore R."/>
            <person name="Sperling F.A."/>
            <person name="Huber D.P."/>
            <person name="Birol I."/>
            <person name="Jones S.J."/>
            <person name="Bohlmann J."/>
        </authorList>
    </citation>
    <scope>NUCLEOTIDE SEQUENCE</scope>
</reference>
<evidence type="ECO:0000256" key="1">
    <source>
        <dbReference type="ARBA" id="ARBA00004123"/>
    </source>
</evidence>
<keyword evidence="6" id="KW-0238">DNA-binding</keyword>
<dbReference type="SUPFAM" id="SSF57667">
    <property type="entry name" value="beta-beta-alpha zinc fingers"/>
    <property type="match status" value="1"/>
</dbReference>
<dbReference type="FunFam" id="3.30.160.60:FF:000207">
    <property type="entry name" value="zinc finger protein SNAI2"/>
    <property type="match status" value="1"/>
</dbReference>
<keyword evidence="4" id="KW-0863">Zinc-finger</keyword>
<proteinExistence type="inferred from homology"/>
<evidence type="ECO:0000256" key="8">
    <source>
        <dbReference type="ARBA" id="ARBA00037948"/>
    </source>
</evidence>
<dbReference type="GO" id="GO:0045944">
    <property type="term" value="P:positive regulation of transcription by RNA polymerase II"/>
    <property type="evidence" value="ECO:0007669"/>
    <property type="project" value="UniProtKB-ARBA"/>
</dbReference>
<evidence type="ECO:0000256" key="7">
    <source>
        <dbReference type="ARBA" id="ARBA00023242"/>
    </source>
</evidence>
<keyword evidence="5" id="KW-0862">Zinc</keyword>
<dbReference type="InterPro" id="IPR013087">
    <property type="entry name" value="Znf_C2H2_type"/>
</dbReference>
<dbReference type="OrthoDB" id="5428132at2759"/>
<feature type="non-terminal residue" evidence="10">
    <location>
        <position position="1"/>
    </location>
</feature>
<name>N6UKJ5_DENPD</name>
<dbReference type="GO" id="GO:0008270">
    <property type="term" value="F:zinc ion binding"/>
    <property type="evidence" value="ECO:0007669"/>
    <property type="project" value="UniProtKB-KW"/>
</dbReference>
<dbReference type="GO" id="GO:0060562">
    <property type="term" value="P:epithelial tube morphogenesis"/>
    <property type="evidence" value="ECO:0007669"/>
    <property type="project" value="UniProtKB-ARBA"/>
</dbReference>